<protein>
    <submittedName>
        <fullName evidence="1">Beta-phosphoglucomutase</fullName>
    </submittedName>
</protein>
<evidence type="ECO:0000313" key="1">
    <source>
        <dbReference type="EMBL" id="KIP61897.1"/>
    </source>
</evidence>
<dbReference type="Gene3D" id="1.10.150.240">
    <property type="entry name" value="Putative phosphatase, domain 2"/>
    <property type="match status" value="1"/>
</dbReference>
<dbReference type="SUPFAM" id="SSF56784">
    <property type="entry name" value="HAD-like"/>
    <property type="match status" value="1"/>
</dbReference>
<dbReference type="GO" id="GO:0050308">
    <property type="term" value="F:sugar-phosphatase activity"/>
    <property type="evidence" value="ECO:0007669"/>
    <property type="project" value="TreeGrafter"/>
</dbReference>
<dbReference type="NCBIfam" id="TIGR01509">
    <property type="entry name" value="HAD-SF-IA-v3"/>
    <property type="match status" value="1"/>
</dbReference>
<proteinExistence type="predicted"/>
<dbReference type="Pfam" id="PF13419">
    <property type="entry name" value="HAD_2"/>
    <property type="match status" value="1"/>
</dbReference>
<dbReference type="STRING" id="1602171.ST44_08210"/>
<dbReference type="Gene3D" id="3.40.50.1000">
    <property type="entry name" value="HAD superfamily/HAD-like"/>
    <property type="match status" value="1"/>
</dbReference>
<dbReference type="Proteomes" id="UP000032046">
    <property type="component" value="Unassembled WGS sequence"/>
</dbReference>
<dbReference type="InterPro" id="IPR036412">
    <property type="entry name" value="HAD-like_sf"/>
</dbReference>
<dbReference type="InterPro" id="IPR041492">
    <property type="entry name" value="HAD_2"/>
</dbReference>
<accession>A0A0D0IT75</accession>
<keyword evidence="2" id="KW-1185">Reference proteome</keyword>
<gene>
    <name evidence="1" type="ORF">ST44_08210</name>
</gene>
<dbReference type="SFLD" id="SFLDG01129">
    <property type="entry name" value="C1.5:_HAD__Beta-PGM__Phosphata"/>
    <property type="match status" value="1"/>
</dbReference>
<dbReference type="InterPro" id="IPR006439">
    <property type="entry name" value="HAD-SF_hydro_IA"/>
</dbReference>
<sequence length="237" mass="26205">MFQNFISQYLATSGYLEFQPKAVMFDMDGVIYDSMPYHARSWHIAMQSIGIEMPPEDAYRYEGMRGVETIQQLFSKQRSENISEKEAQKIYKLKSDAFNACPTPSLMPGIKELMEKVKASGLKIVIVTGSAQHTLLDKLDRDLKGLVNRDLVVCANDVEKGKPDPEPYLKGLQKAGVEPWQAIVVENAPLGVRAAVAAHVFTIAVNTGPLRDSILLAEGANMIFPSVAALAGEFRLE</sequence>
<evidence type="ECO:0000313" key="2">
    <source>
        <dbReference type="Proteomes" id="UP000032046"/>
    </source>
</evidence>
<dbReference type="InterPro" id="IPR023214">
    <property type="entry name" value="HAD_sf"/>
</dbReference>
<dbReference type="AlphaFoldDB" id="A0A0D0IT75"/>
<reference evidence="1 2" key="1">
    <citation type="submission" date="2015-01" db="EMBL/GenBank/DDBJ databases">
        <title>Comparative genomics of non-oral Prevotella species.</title>
        <authorList>
            <person name="Accetto T."/>
            <person name="Nograsek B."/>
            <person name="Avgustin G."/>
        </authorList>
    </citation>
    <scope>NUCLEOTIDE SEQUENCE [LARGE SCALE GENOMIC DNA]</scope>
    <source>
        <strain evidence="1 2">P5-119</strain>
    </source>
</reference>
<dbReference type="PANTHER" id="PTHR43481:SF4">
    <property type="entry name" value="GLYCEROL-1-PHOSPHATE PHOSPHOHYDROLASE 1-RELATED"/>
    <property type="match status" value="1"/>
</dbReference>
<dbReference type="EMBL" id="JXQK01000061">
    <property type="protein sequence ID" value="KIP61897.1"/>
    <property type="molecule type" value="Genomic_DNA"/>
</dbReference>
<name>A0A0D0IT75_9BACT</name>
<dbReference type="SFLD" id="SFLDS00003">
    <property type="entry name" value="Haloacid_Dehalogenase"/>
    <property type="match status" value="1"/>
</dbReference>
<dbReference type="InterPro" id="IPR023198">
    <property type="entry name" value="PGP-like_dom2"/>
</dbReference>
<dbReference type="SFLD" id="SFLDG01135">
    <property type="entry name" value="C1.5.6:_HAD__Beta-PGM__Phospha"/>
    <property type="match status" value="1"/>
</dbReference>
<dbReference type="PANTHER" id="PTHR43481">
    <property type="entry name" value="FRUCTOSE-1-PHOSPHATE PHOSPHATASE"/>
    <property type="match status" value="1"/>
</dbReference>
<dbReference type="RefSeq" id="WP_042519462.1">
    <property type="nucleotide sequence ID" value="NZ_JXQK01000061.1"/>
</dbReference>
<comment type="caution">
    <text evidence="1">The sequence shown here is derived from an EMBL/GenBank/DDBJ whole genome shotgun (WGS) entry which is preliminary data.</text>
</comment>
<dbReference type="InterPro" id="IPR051806">
    <property type="entry name" value="HAD-like_SPP"/>
</dbReference>
<organism evidence="1 2">
    <name type="scientific">Prevotella pectinovora</name>
    <dbReference type="NCBI Taxonomy" id="1602169"/>
    <lineage>
        <taxon>Bacteria</taxon>
        <taxon>Pseudomonadati</taxon>
        <taxon>Bacteroidota</taxon>
        <taxon>Bacteroidia</taxon>
        <taxon>Bacteroidales</taxon>
        <taxon>Prevotellaceae</taxon>
        <taxon>Prevotella</taxon>
    </lineage>
</organism>